<dbReference type="Proteomes" id="UP000464787">
    <property type="component" value="Chromosome"/>
</dbReference>
<dbReference type="KEGG" id="xyk:GT347_10080"/>
<accession>A0A857J5P1</accession>
<evidence type="ECO:0000313" key="5">
    <source>
        <dbReference type="Proteomes" id="UP000464787"/>
    </source>
</evidence>
<dbReference type="EMBL" id="CP047650">
    <property type="protein sequence ID" value="QHI98311.1"/>
    <property type="molecule type" value="Genomic_DNA"/>
</dbReference>
<feature type="domain" description="MmgE/PrpD N-terminal" evidence="2">
    <location>
        <begin position="12"/>
        <end position="251"/>
    </location>
</feature>
<dbReference type="InterPro" id="IPR005656">
    <property type="entry name" value="MmgE_PrpD"/>
</dbReference>
<evidence type="ECO:0000256" key="1">
    <source>
        <dbReference type="ARBA" id="ARBA00006174"/>
    </source>
</evidence>
<dbReference type="Gene3D" id="3.30.1330.120">
    <property type="entry name" value="2-methylcitrate dehydratase PrpD"/>
    <property type="match status" value="1"/>
</dbReference>
<dbReference type="Pfam" id="PF19305">
    <property type="entry name" value="MmgE_PrpD_C"/>
    <property type="match status" value="1"/>
</dbReference>
<evidence type="ECO:0000259" key="2">
    <source>
        <dbReference type="Pfam" id="PF03972"/>
    </source>
</evidence>
<protein>
    <submittedName>
        <fullName evidence="4">MmgE/PrpD family protein</fullName>
    </submittedName>
</protein>
<sequence length="457" mass="48068">MTSQASSSASARLAAFACAAEWDDIPEPVRHEARRSLMNYCAVALGGSHDPTIEAAVRTFTPLRSGTQARLAGRAERFDPLNAAALNAMAANVYDFCDTHIPTILHPSAPVFPPLLALADQAPVHGRELLLAFVVGAEVECRIANAISPWHYARGWHITSTCGVFGAAAGVARLKRLDAAVLASAFGSAAAQSCGLVETLGSSAKSISVGNAARNGLLSVLLALEGFEGPAAPLDGPRGFLRVVCDQPDFSKLDGGDPAWQLLANAYKPYPCGVVLNPVIDACLALAADPAFAARAPETIESMELTGHPLLRQRTDRPGVTSGRQSQVSAQHAVPVSLLRRRAGLEEFSDAAVQDPAVRSLGAKVRFTDDDTMTVDAARVRIRYADGSELQHSVEFARGSLGRPLTDAELEQKLRELARYSGAAVDTAALIDAVWLMDQTADASALMALTASAGPCP</sequence>
<dbReference type="AlphaFoldDB" id="A0A857J5P1"/>
<dbReference type="InterPro" id="IPR042188">
    <property type="entry name" value="MmgE/PrpD_sf_2"/>
</dbReference>
<reference evidence="4 5" key="1">
    <citation type="submission" date="2020-01" db="EMBL/GenBank/DDBJ databases">
        <title>Genome sequencing of strain KACC 21265.</title>
        <authorList>
            <person name="Heo J."/>
            <person name="Kim S.-J."/>
            <person name="Kim J.-S."/>
            <person name="Hong S.-B."/>
            <person name="Kwon S.-W."/>
        </authorList>
    </citation>
    <scope>NUCLEOTIDE SEQUENCE [LARGE SCALE GENOMIC DNA]</scope>
    <source>
        <strain evidence="4 5">KACC 21265</strain>
    </source>
</reference>
<dbReference type="RefSeq" id="WP_160551828.1">
    <property type="nucleotide sequence ID" value="NZ_CP047650.1"/>
</dbReference>
<evidence type="ECO:0000313" key="4">
    <source>
        <dbReference type="EMBL" id="QHI98311.1"/>
    </source>
</evidence>
<dbReference type="Gene3D" id="1.10.4100.10">
    <property type="entry name" value="2-methylcitrate dehydratase PrpD"/>
    <property type="match status" value="1"/>
</dbReference>
<dbReference type="InterPro" id="IPR045337">
    <property type="entry name" value="MmgE_PrpD_C"/>
</dbReference>
<proteinExistence type="inferred from homology"/>
<evidence type="ECO:0000259" key="3">
    <source>
        <dbReference type="Pfam" id="PF19305"/>
    </source>
</evidence>
<dbReference type="GO" id="GO:0016829">
    <property type="term" value="F:lyase activity"/>
    <property type="evidence" value="ECO:0007669"/>
    <property type="project" value="InterPro"/>
</dbReference>
<dbReference type="InterPro" id="IPR036148">
    <property type="entry name" value="MmgE/PrpD_sf"/>
</dbReference>
<dbReference type="InterPro" id="IPR045336">
    <property type="entry name" value="MmgE_PrpD_N"/>
</dbReference>
<feature type="domain" description="MmgE/PrpD C-terminal" evidence="3">
    <location>
        <begin position="270"/>
        <end position="435"/>
    </location>
</feature>
<dbReference type="PANTHER" id="PTHR16943">
    <property type="entry name" value="2-METHYLCITRATE DEHYDRATASE-RELATED"/>
    <property type="match status" value="1"/>
</dbReference>
<comment type="similarity">
    <text evidence="1">Belongs to the PrpD family.</text>
</comment>
<dbReference type="SUPFAM" id="SSF103378">
    <property type="entry name" value="2-methylcitrate dehydratase PrpD"/>
    <property type="match status" value="1"/>
</dbReference>
<organism evidence="4 5">
    <name type="scientific">Xylophilus rhododendri</name>
    <dbReference type="NCBI Taxonomy" id="2697032"/>
    <lineage>
        <taxon>Bacteria</taxon>
        <taxon>Pseudomonadati</taxon>
        <taxon>Pseudomonadota</taxon>
        <taxon>Betaproteobacteria</taxon>
        <taxon>Burkholderiales</taxon>
        <taxon>Xylophilus</taxon>
    </lineage>
</organism>
<gene>
    <name evidence="4" type="ORF">GT347_10080</name>
</gene>
<keyword evidence="5" id="KW-1185">Reference proteome</keyword>
<name>A0A857J5P1_9BURK</name>
<dbReference type="Pfam" id="PF03972">
    <property type="entry name" value="MmgE_PrpD_N"/>
    <property type="match status" value="1"/>
</dbReference>
<dbReference type="InterPro" id="IPR042183">
    <property type="entry name" value="MmgE/PrpD_sf_1"/>
</dbReference>
<dbReference type="PANTHER" id="PTHR16943:SF8">
    <property type="entry name" value="2-METHYLCITRATE DEHYDRATASE"/>
    <property type="match status" value="1"/>
</dbReference>